<protein>
    <submittedName>
        <fullName evidence="2">Uncharacterized protein</fullName>
    </submittedName>
</protein>
<feature type="transmembrane region" description="Helical" evidence="1">
    <location>
        <begin position="57"/>
        <end position="81"/>
    </location>
</feature>
<evidence type="ECO:0000313" key="2">
    <source>
        <dbReference type="EMBL" id="BCA29462.1"/>
    </source>
</evidence>
<reference evidence="2 3" key="1">
    <citation type="journal article" date="2020" name="Microbiol. Resour. Announc.">
        <title>Complete genome sequence of Pseudomonas otitidis strain MrB4, isolated from Lake Biwa in Japan.</title>
        <authorList>
            <person name="Miyazaki K."/>
            <person name="Hase E."/>
            <person name="Maruya T."/>
        </authorList>
    </citation>
    <scope>NUCLEOTIDE SEQUENCE [LARGE SCALE GENOMIC DNA]</scope>
    <source>
        <strain evidence="2 3">MrB4</strain>
    </source>
</reference>
<organism evidence="2 3">
    <name type="scientific">Metapseudomonas otitidis</name>
    <dbReference type="NCBI Taxonomy" id="319939"/>
    <lineage>
        <taxon>Bacteria</taxon>
        <taxon>Pseudomonadati</taxon>
        <taxon>Pseudomonadota</taxon>
        <taxon>Gammaproteobacteria</taxon>
        <taxon>Pseudomonadales</taxon>
        <taxon>Pseudomonadaceae</taxon>
        <taxon>Metapseudomonas</taxon>
    </lineage>
</organism>
<dbReference type="Proteomes" id="UP000501237">
    <property type="component" value="Chromosome"/>
</dbReference>
<keyword evidence="1" id="KW-1133">Transmembrane helix</keyword>
<dbReference type="KEGG" id="poj:PtoMrB4_34390"/>
<dbReference type="AlphaFoldDB" id="A0A679GJA4"/>
<dbReference type="GeneID" id="57398655"/>
<sequence>MQGMALIGMLLVGTLPALLPGRRAFLVALAGVAVLYGAQVAWFFWAVERDATEGPAFMAGIAILGVEQVLVVASIIGRLIAHFLARRLGRYAQAGLICGLALLAASLCAFSLSGYAAPMLLGAAAPFVWFCLALLLAPRPDRGPSSA</sequence>
<dbReference type="RefSeq" id="WP_172434045.1">
    <property type="nucleotide sequence ID" value="NZ_AP022642.1"/>
</dbReference>
<evidence type="ECO:0000256" key="1">
    <source>
        <dbReference type="SAM" id="Phobius"/>
    </source>
</evidence>
<dbReference type="EMBL" id="AP022642">
    <property type="protein sequence ID" value="BCA29462.1"/>
    <property type="molecule type" value="Genomic_DNA"/>
</dbReference>
<keyword evidence="1" id="KW-0812">Transmembrane</keyword>
<proteinExistence type="predicted"/>
<evidence type="ECO:0000313" key="3">
    <source>
        <dbReference type="Proteomes" id="UP000501237"/>
    </source>
</evidence>
<name>A0A679GJA4_9GAMM</name>
<gene>
    <name evidence="2" type="ORF">PtoMrB4_34390</name>
</gene>
<feature type="transmembrane region" description="Helical" evidence="1">
    <location>
        <begin position="119"/>
        <end position="137"/>
    </location>
</feature>
<feature type="transmembrane region" description="Helical" evidence="1">
    <location>
        <begin position="24"/>
        <end position="45"/>
    </location>
</feature>
<accession>A0A679GJA4</accession>
<feature type="transmembrane region" description="Helical" evidence="1">
    <location>
        <begin position="93"/>
        <end position="113"/>
    </location>
</feature>
<keyword evidence="1" id="KW-0472">Membrane</keyword>